<sequence>MLYSVVASQEGGWYSPEGDACNYGNANVSTSDRGTSSWGQDPTAQTCLVSIKKYQEKKRNIDCFEGPKVVKG</sequence>
<dbReference type="InterPro" id="IPR009010">
    <property type="entry name" value="Asp_de-COase-like_dom_sf"/>
</dbReference>
<protein>
    <submittedName>
        <fullName evidence="1">Uncharacterized protein</fullName>
    </submittedName>
</protein>
<dbReference type="EMBL" id="JBGOOW010000060">
    <property type="protein sequence ID" value="MEZ8183807.1"/>
    <property type="molecule type" value="Genomic_DNA"/>
</dbReference>
<dbReference type="RefSeq" id="WP_371691439.1">
    <property type="nucleotide sequence ID" value="NZ_JBGONW010000089.1"/>
</dbReference>
<evidence type="ECO:0000313" key="1">
    <source>
        <dbReference type="EMBL" id="MEZ8183807.1"/>
    </source>
</evidence>
<keyword evidence="2" id="KW-1185">Reference proteome</keyword>
<dbReference type="SUPFAM" id="SSF50692">
    <property type="entry name" value="ADC-like"/>
    <property type="match status" value="1"/>
</dbReference>
<dbReference type="Proteomes" id="UP001569200">
    <property type="component" value="Unassembled WGS sequence"/>
</dbReference>
<dbReference type="Gene3D" id="2.40.40.20">
    <property type="match status" value="1"/>
</dbReference>
<organism evidence="1 2">
    <name type="scientific">Vibrio splendidus</name>
    <dbReference type="NCBI Taxonomy" id="29497"/>
    <lineage>
        <taxon>Bacteria</taxon>
        <taxon>Pseudomonadati</taxon>
        <taxon>Pseudomonadota</taxon>
        <taxon>Gammaproteobacteria</taxon>
        <taxon>Vibrionales</taxon>
        <taxon>Vibrionaceae</taxon>
        <taxon>Vibrio</taxon>
    </lineage>
</organism>
<evidence type="ECO:0000313" key="2">
    <source>
        <dbReference type="Proteomes" id="UP001569200"/>
    </source>
</evidence>
<reference evidence="1 2" key="1">
    <citation type="submission" date="2024-06" db="EMBL/GenBank/DDBJ databases">
        <authorList>
            <person name="Steensen K."/>
            <person name="Seneca J."/>
            <person name="Bartlau N."/>
            <person name="Yu A.X."/>
            <person name="Polz M.F."/>
        </authorList>
    </citation>
    <scope>NUCLEOTIDE SEQUENCE [LARGE SCALE GENOMIC DNA]</scope>
    <source>
        <strain evidence="1 2">1F145</strain>
    </source>
</reference>
<accession>A0ABV4LZH5</accession>
<proteinExistence type="predicted"/>
<comment type="caution">
    <text evidence="1">The sequence shown here is derived from an EMBL/GenBank/DDBJ whole genome shotgun (WGS) entry which is preliminary data.</text>
</comment>
<name>A0ABV4LZH5_VIBSP</name>
<gene>
    <name evidence="1" type="ORF">ACED33_24340</name>
</gene>